<name>A0AAD6NNS5_DREDA</name>
<comment type="similarity">
    <text evidence="5">Belongs to the SAT4 family.</text>
</comment>
<dbReference type="PANTHER" id="PTHR33048:SF47">
    <property type="entry name" value="INTEGRAL MEMBRANE PROTEIN-RELATED"/>
    <property type="match status" value="1"/>
</dbReference>
<evidence type="ECO:0000256" key="6">
    <source>
        <dbReference type="SAM" id="MobiDB-lite"/>
    </source>
</evidence>
<reference evidence="9" key="1">
    <citation type="submission" date="2023-01" db="EMBL/GenBank/DDBJ databases">
        <title>The chitinases involved in constricting ring structure development in the nematode-trapping fungus Drechslerella dactyloides.</title>
        <authorList>
            <person name="Wang R."/>
            <person name="Zhang L."/>
            <person name="Tang P."/>
            <person name="Li S."/>
            <person name="Liang L."/>
        </authorList>
    </citation>
    <scope>NUCLEOTIDE SEQUENCE</scope>
    <source>
        <strain evidence="9">YMF1.00031</strain>
    </source>
</reference>
<protein>
    <recommendedName>
        <fullName evidence="8">Rhodopsin domain-containing protein</fullName>
    </recommendedName>
</protein>
<keyword evidence="10" id="KW-1185">Reference proteome</keyword>
<feature type="transmembrane region" description="Helical" evidence="7">
    <location>
        <begin position="137"/>
        <end position="163"/>
    </location>
</feature>
<evidence type="ECO:0000256" key="1">
    <source>
        <dbReference type="ARBA" id="ARBA00004141"/>
    </source>
</evidence>
<dbReference type="GO" id="GO:0016020">
    <property type="term" value="C:membrane"/>
    <property type="evidence" value="ECO:0007669"/>
    <property type="project" value="UniProtKB-SubCell"/>
</dbReference>
<evidence type="ECO:0000313" key="10">
    <source>
        <dbReference type="Proteomes" id="UP001221413"/>
    </source>
</evidence>
<feature type="compositionally biased region" description="Polar residues" evidence="6">
    <location>
        <begin position="315"/>
        <end position="334"/>
    </location>
</feature>
<proteinExistence type="inferred from homology"/>
<dbReference type="InterPro" id="IPR049326">
    <property type="entry name" value="Rhodopsin_dom_fungi"/>
</dbReference>
<dbReference type="AlphaFoldDB" id="A0AAD6NNS5"/>
<dbReference type="InterPro" id="IPR052337">
    <property type="entry name" value="SAT4-like"/>
</dbReference>
<gene>
    <name evidence="9" type="ORF">Dda_2293</name>
</gene>
<feature type="transmembrane region" description="Helical" evidence="7">
    <location>
        <begin position="183"/>
        <end position="207"/>
    </location>
</feature>
<dbReference type="EMBL" id="JAQGDS010000002">
    <property type="protein sequence ID" value="KAJ6263723.1"/>
    <property type="molecule type" value="Genomic_DNA"/>
</dbReference>
<feature type="region of interest" description="Disordered" evidence="6">
    <location>
        <begin position="305"/>
        <end position="334"/>
    </location>
</feature>
<keyword evidence="3 7" id="KW-1133">Transmembrane helix</keyword>
<evidence type="ECO:0000256" key="4">
    <source>
        <dbReference type="ARBA" id="ARBA00023136"/>
    </source>
</evidence>
<dbReference type="Pfam" id="PF20684">
    <property type="entry name" value="Fung_rhodopsin"/>
    <property type="match status" value="1"/>
</dbReference>
<evidence type="ECO:0000256" key="5">
    <source>
        <dbReference type="ARBA" id="ARBA00038359"/>
    </source>
</evidence>
<evidence type="ECO:0000256" key="7">
    <source>
        <dbReference type="SAM" id="Phobius"/>
    </source>
</evidence>
<accession>A0AAD6NNS5</accession>
<feature type="transmembrane region" description="Helical" evidence="7">
    <location>
        <begin position="104"/>
        <end position="130"/>
    </location>
</feature>
<sequence>MAVDISIPTSSKFDHSTLVKIGIALTYSTPYYRNLTMIQAADNLFARARTNFTAPISDLLGTEFQETEREVPIFETLGQQPGFLVATVLRAHFETLSHASMRDMISVIILQHFVTFCHFFIKSSLLLFYYRLSPKPWFRIAVVVTAVVNAAHTISNFLAVLFSCKPIIWSDALFTAKCGVDRVALSLSGVVIFMFLDVVIVILPIPIVWRLQLKKREKLLTLGLFGLGFFVCFASGMKVARLHALAYDVDTTWQIENFQWTLVELNVGIICACAPALHHLTSKTRLKALYHDHRRLRLFHRRQFSEGTEDREQESSVGQSEKTGTTSTLVPQSSDISSQYARTGIRSGNNSARNLCSDRKILSKDEMEFIEQGLGVGALDIDMYGDGGSERESERNDLTRASSAVMPDGDGDGDGDGGFEIVRIVQLR</sequence>
<comment type="subcellular location">
    <subcellularLocation>
        <location evidence="1">Membrane</location>
        <topology evidence="1">Multi-pass membrane protein</topology>
    </subcellularLocation>
</comment>
<dbReference type="PANTHER" id="PTHR33048">
    <property type="entry name" value="PTH11-LIKE INTEGRAL MEMBRANE PROTEIN (AFU_ORTHOLOGUE AFUA_5G11245)"/>
    <property type="match status" value="1"/>
</dbReference>
<dbReference type="Proteomes" id="UP001221413">
    <property type="component" value="Unassembled WGS sequence"/>
</dbReference>
<keyword evidence="2 7" id="KW-0812">Transmembrane</keyword>
<feature type="compositionally biased region" description="Basic and acidic residues" evidence="6">
    <location>
        <begin position="388"/>
        <end position="398"/>
    </location>
</feature>
<feature type="region of interest" description="Disordered" evidence="6">
    <location>
        <begin position="385"/>
        <end position="417"/>
    </location>
</feature>
<evidence type="ECO:0000313" key="9">
    <source>
        <dbReference type="EMBL" id="KAJ6263723.1"/>
    </source>
</evidence>
<comment type="caution">
    <text evidence="9">The sequence shown here is derived from an EMBL/GenBank/DDBJ whole genome shotgun (WGS) entry which is preliminary data.</text>
</comment>
<evidence type="ECO:0000256" key="2">
    <source>
        <dbReference type="ARBA" id="ARBA00022692"/>
    </source>
</evidence>
<organism evidence="9 10">
    <name type="scientific">Drechslerella dactyloides</name>
    <name type="common">Nematode-trapping fungus</name>
    <name type="synonym">Arthrobotrys dactyloides</name>
    <dbReference type="NCBI Taxonomy" id="74499"/>
    <lineage>
        <taxon>Eukaryota</taxon>
        <taxon>Fungi</taxon>
        <taxon>Dikarya</taxon>
        <taxon>Ascomycota</taxon>
        <taxon>Pezizomycotina</taxon>
        <taxon>Orbiliomycetes</taxon>
        <taxon>Orbiliales</taxon>
        <taxon>Orbiliaceae</taxon>
        <taxon>Drechslerella</taxon>
    </lineage>
</organism>
<keyword evidence="4 7" id="KW-0472">Membrane</keyword>
<feature type="domain" description="Rhodopsin" evidence="8">
    <location>
        <begin position="91"/>
        <end position="282"/>
    </location>
</feature>
<evidence type="ECO:0000256" key="3">
    <source>
        <dbReference type="ARBA" id="ARBA00022989"/>
    </source>
</evidence>
<feature type="transmembrane region" description="Helical" evidence="7">
    <location>
        <begin position="219"/>
        <end position="237"/>
    </location>
</feature>
<evidence type="ECO:0000259" key="8">
    <source>
        <dbReference type="Pfam" id="PF20684"/>
    </source>
</evidence>